<dbReference type="SUPFAM" id="SSF56112">
    <property type="entry name" value="Protein kinase-like (PK-like)"/>
    <property type="match status" value="1"/>
</dbReference>
<accession>A0A9Q0N5Y0</accession>
<dbReference type="InterPro" id="IPR049160">
    <property type="entry name" value="PI4KB-PIK1_PIK"/>
</dbReference>
<proteinExistence type="predicted"/>
<dbReference type="GO" id="GO:0048015">
    <property type="term" value="P:phosphatidylinositol-mediated signaling"/>
    <property type="evidence" value="ECO:0007669"/>
    <property type="project" value="TreeGrafter"/>
</dbReference>
<gene>
    <name evidence="2" type="primary">PI4KB_0</name>
    <name evidence="2" type="ORF">Bhyg_08182</name>
</gene>
<dbReference type="InterPro" id="IPR018936">
    <property type="entry name" value="PI3/4_kinase_CS"/>
</dbReference>
<dbReference type="Proteomes" id="UP001151699">
    <property type="component" value="Chromosome B"/>
</dbReference>
<dbReference type="Pfam" id="PF21245">
    <property type="entry name" value="PI4KB-PIK1_PIK"/>
    <property type="match status" value="1"/>
</dbReference>
<dbReference type="Gene3D" id="3.30.1010.10">
    <property type="entry name" value="Phosphatidylinositol 3-kinase Catalytic Subunit, Chain A, domain 4"/>
    <property type="match status" value="1"/>
</dbReference>
<reference evidence="2" key="1">
    <citation type="submission" date="2022-07" db="EMBL/GenBank/DDBJ databases">
        <authorList>
            <person name="Trinca V."/>
            <person name="Uliana J.V.C."/>
            <person name="Torres T.T."/>
            <person name="Ward R.J."/>
            <person name="Monesi N."/>
        </authorList>
    </citation>
    <scope>NUCLEOTIDE SEQUENCE</scope>
    <source>
        <strain evidence="2">HSMRA1968</strain>
        <tissue evidence="2">Whole embryos</tissue>
    </source>
</reference>
<name>A0A9Q0N5Y0_9DIPT</name>
<protein>
    <submittedName>
        <fullName evidence="2">Phosphatidylinositol 4-kinase beta</fullName>
    </submittedName>
</protein>
<dbReference type="EMBL" id="WJQU01000002">
    <property type="protein sequence ID" value="KAJ6643224.1"/>
    <property type="molecule type" value="Genomic_DNA"/>
</dbReference>
<dbReference type="GO" id="GO:0005737">
    <property type="term" value="C:cytoplasm"/>
    <property type="evidence" value="ECO:0007669"/>
    <property type="project" value="TreeGrafter"/>
</dbReference>
<dbReference type="GO" id="GO:0046854">
    <property type="term" value="P:phosphatidylinositol phosphate biosynthetic process"/>
    <property type="evidence" value="ECO:0007669"/>
    <property type="project" value="InterPro"/>
</dbReference>
<dbReference type="AlphaFoldDB" id="A0A9Q0N5Y0"/>
<sequence length="743" mass="83839">MSDQLHLTVTKAKREELISLGSDDSGIICGLEVDPRLAQCHRSQESFDSSGVDVDEECSETFDNRNMNDENVTPPTELDENELDSFGEIEPIGNSINEAINLAVDIPNTFTDISTKVESNSKQQKSDAESKTDNIKNEVIFKSIFGATKNAIFRTAQSIIDNHEKKSASKQVKVGSTEEISMKSPEIAKKKDFFLLKPASSKNKISSPELNAENDSKSMTKSASTLSLTLSDKFKLPGTVKCFTKHRETESLLPKPEKGHSGLLRFFESPVFNIHFAIHYLFYSKEPGVLTFIGNKLFSFKDNEVDLYIPQLILMYIQMAELAEVLDMYLIYRCRRSADFSLKVLWLMEAFNYNAELMSFEKTHLALLKELYPKKNRRHLRNTESFRENSIASPIKKTHYRSQSDATGLFSGSTSLNTKVQPTQFRLCLGDLSTGRAFDNGCTCFDTVRGTVNGLLGQKIVCSCGAAKLAPQKEFMKSLVEIGKNLTSLPTKAEKTSILRMRLNLINKNLPARVWLPLNSDIPHHVVRITEEKTAVLNSKDKTPYIIYVEVVEVTDIYSSPVMPKLMPTLRHTKSEEYLESNVDSSSDGNSEVKIHVEKVLDGATSVENVIRDWSDDDVWSQEEDEITAQYLNMRKISEKDSISELSLESIDSREQAAPTSFNIGDVRHRHCLNLHSEIAKPFRHDPEDPSAAALKEPWHDKERQIRESSPYGHLNNWRLLSAIVKCGDDLRQELMATQLLEV</sequence>
<dbReference type="InterPro" id="IPR015433">
    <property type="entry name" value="PI3/4_kinase"/>
</dbReference>
<evidence type="ECO:0000259" key="1">
    <source>
        <dbReference type="PROSITE" id="PS51545"/>
    </source>
</evidence>
<dbReference type="OrthoDB" id="10264149at2759"/>
<dbReference type="InterPro" id="IPR001263">
    <property type="entry name" value="PI3K_accessory_dom"/>
</dbReference>
<organism evidence="2 3">
    <name type="scientific">Pseudolycoriella hygida</name>
    <dbReference type="NCBI Taxonomy" id="35572"/>
    <lineage>
        <taxon>Eukaryota</taxon>
        <taxon>Metazoa</taxon>
        <taxon>Ecdysozoa</taxon>
        <taxon>Arthropoda</taxon>
        <taxon>Hexapoda</taxon>
        <taxon>Insecta</taxon>
        <taxon>Pterygota</taxon>
        <taxon>Neoptera</taxon>
        <taxon>Endopterygota</taxon>
        <taxon>Diptera</taxon>
        <taxon>Nematocera</taxon>
        <taxon>Sciaroidea</taxon>
        <taxon>Sciaridae</taxon>
        <taxon>Pseudolycoriella</taxon>
    </lineage>
</organism>
<dbReference type="GO" id="GO:0016020">
    <property type="term" value="C:membrane"/>
    <property type="evidence" value="ECO:0007669"/>
    <property type="project" value="TreeGrafter"/>
</dbReference>
<evidence type="ECO:0000313" key="2">
    <source>
        <dbReference type="EMBL" id="KAJ6643224.1"/>
    </source>
</evidence>
<comment type="caution">
    <text evidence="2">The sequence shown here is derived from an EMBL/GenBank/DDBJ whole genome shotgun (WGS) entry which is preliminary data.</text>
</comment>
<keyword evidence="3" id="KW-1185">Reference proteome</keyword>
<dbReference type="PROSITE" id="PS51545">
    <property type="entry name" value="PIK_HELICAL"/>
    <property type="match status" value="1"/>
</dbReference>
<dbReference type="PANTHER" id="PTHR10048:SF22">
    <property type="entry name" value="PHOSPHATIDYLINOSITOL 4-KINASE BETA"/>
    <property type="match status" value="1"/>
</dbReference>
<evidence type="ECO:0000313" key="3">
    <source>
        <dbReference type="Proteomes" id="UP001151699"/>
    </source>
</evidence>
<dbReference type="PANTHER" id="PTHR10048">
    <property type="entry name" value="PHOSPHATIDYLINOSITOL KINASE"/>
    <property type="match status" value="1"/>
</dbReference>
<dbReference type="InterPro" id="IPR011009">
    <property type="entry name" value="Kinase-like_dom_sf"/>
</dbReference>
<dbReference type="PROSITE" id="PS00915">
    <property type="entry name" value="PI3_4_KINASE_1"/>
    <property type="match status" value="1"/>
</dbReference>
<dbReference type="GO" id="GO:0004430">
    <property type="term" value="F:1-phosphatidylinositol 4-kinase activity"/>
    <property type="evidence" value="ECO:0007669"/>
    <property type="project" value="TreeGrafter"/>
</dbReference>
<feature type="domain" description="PIK helical" evidence="1">
    <location>
        <begin position="176"/>
        <end position="374"/>
    </location>
</feature>